<keyword evidence="6" id="KW-1185">Reference proteome</keyword>
<dbReference type="KEGG" id="pbro:HOP40_08485"/>
<dbReference type="PANTHER" id="PTHR46796">
    <property type="entry name" value="HTH-TYPE TRANSCRIPTIONAL ACTIVATOR RHAS-RELATED"/>
    <property type="match status" value="1"/>
</dbReference>
<keyword evidence="1" id="KW-0805">Transcription regulation</keyword>
<dbReference type="GO" id="GO:0003700">
    <property type="term" value="F:DNA-binding transcription factor activity"/>
    <property type="evidence" value="ECO:0007669"/>
    <property type="project" value="InterPro"/>
</dbReference>
<dbReference type="GO" id="GO:0043565">
    <property type="term" value="F:sequence-specific DNA binding"/>
    <property type="evidence" value="ECO:0007669"/>
    <property type="project" value="InterPro"/>
</dbReference>
<dbReference type="SUPFAM" id="SSF46689">
    <property type="entry name" value="Homeodomain-like"/>
    <property type="match status" value="1"/>
</dbReference>
<evidence type="ECO:0000313" key="5">
    <source>
        <dbReference type="EMBL" id="QJY45833.1"/>
    </source>
</evidence>
<dbReference type="SMART" id="SM00342">
    <property type="entry name" value="HTH_ARAC"/>
    <property type="match status" value="1"/>
</dbReference>
<dbReference type="PROSITE" id="PS01124">
    <property type="entry name" value="HTH_ARAC_FAMILY_2"/>
    <property type="match status" value="1"/>
</dbReference>
<dbReference type="Pfam" id="PF12833">
    <property type="entry name" value="HTH_18"/>
    <property type="match status" value="1"/>
</dbReference>
<proteinExistence type="predicted"/>
<reference evidence="5 6" key="1">
    <citation type="submission" date="2020-05" db="EMBL/GenBank/DDBJ databases">
        <authorList>
            <person name="Mo P."/>
        </authorList>
    </citation>
    <scope>NUCLEOTIDE SEQUENCE [LARGE SCALE GENOMIC DNA]</scope>
    <source>
        <strain evidence="5 6">Gen01</strain>
    </source>
</reference>
<dbReference type="Proteomes" id="UP000505377">
    <property type="component" value="Chromosome"/>
</dbReference>
<dbReference type="Gene3D" id="1.10.10.60">
    <property type="entry name" value="Homeodomain-like"/>
    <property type="match status" value="1"/>
</dbReference>
<dbReference type="EMBL" id="CP053564">
    <property type="protein sequence ID" value="QJY45833.1"/>
    <property type="molecule type" value="Genomic_DNA"/>
</dbReference>
<accession>A0A6M6JFF9</accession>
<dbReference type="PROSITE" id="PS00041">
    <property type="entry name" value="HTH_ARAC_FAMILY_1"/>
    <property type="match status" value="1"/>
</dbReference>
<dbReference type="PANTHER" id="PTHR46796:SF12">
    <property type="entry name" value="HTH-TYPE DNA-BINDING TRANSCRIPTIONAL ACTIVATOR EUTR"/>
    <property type="match status" value="1"/>
</dbReference>
<sequence>MPESLMRAQITTADADVAHGWLRDAYGDHEVTISGRPTDFRFAHSMADFGSFTVGVARHSMVLQGSWEPLDDVLLFSHLLSGRFVLRSPSSEVVGGPGDVLSYDPDARTDVEWHDFRMAQLRIQRSAVERAAAEMLGEDRATPRLAFDLGRPLSEAKGVHWKRLMQYVSGDVARNPGVNGNPLVVRHVQRLIVATLLETFPNSSQAGYRTKTQYAAPDAVRRAIAFMEEHAGEDLDLTTIADAAHVGPRALQRAFRRSMDQTPLGFLRSVRLDRAHDELRAADPAGTTVGAVAARWGFGHPGRFAADYRTRFERSPSDTLRG</sequence>
<keyword evidence="2" id="KW-0238">DNA-binding</keyword>
<dbReference type="Pfam" id="PF14525">
    <property type="entry name" value="AraC_binding_2"/>
    <property type="match status" value="1"/>
</dbReference>
<dbReference type="RefSeq" id="WP_172156371.1">
    <property type="nucleotide sequence ID" value="NZ_CP053564.1"/>
</dbReference>
<evidence type="ECO:0000259" key="4">
    <source>
        <dbReference type="PROSITE" id="PS01124"/>
    </source>
</evidence>
<dbReference type="InterPro" id="IPR050204">
    <property type="entry name" value="AraC_XylS_family_regulators"/>
</dbReference>
<evidence type="ECO:0000256" key="3">
    <source>
        <dbReference type="ARBA" id="ARBA00023163"/>
    </source>
</evidence>
<dbReference type="AlphaFoldDB" id="A0A6M6JFF9"/>
<dbReference type="InterPro" id="IPR009057">
    <property type="entry name" value="Homeodomain-like_sf"/>
</dbReference>
<dbReference type="InterPro" id="IPR035418">
    <property type="entry name" value="AraC-bd_2"/>
</dbReference>
<organism evidence="5 6">
    <name type="scientific">Pseudonocardia broussonetiae</name>
    <dbReference type="NCBI Taxonomy" id="2736640"/>
    <lineage>
        <taxon>Bacteria</taxon>
        <taxon>Bacillati</taxon>
        <taxon>Actinomycetota</taxon>
        <taxon>Actinomycetes</taxon>
        <taxon>Pseudonocardiales</taxon>
        <taxon>Pseudonocardiaceae</taxon>
        <taxon>Pseudonocardia</taxon>
    </lineage>
</organism>
<feature type="domain" description="HTH araC/xylS-type" evidence="4">
    <location>
        <begin position="221"/>
        <end position="322"/>
    </location>
</feature>
<gene>
    <name evidence="5" type="ORF">HOP40_08485</name>
</gene>
<evidence type="ECO:0000256" key="2">
    <source>
        <dbReference type="ARBA" id="ARBA00023125"/>
    </source>
</evidence>
<evidence type="ECO:0000256" key="1">
    <source>
        <dbReference type="ARBA" id="ARBA00023015"/>
    </source>
</evidence>
<dbReference type="InterPro" id="IPR018060">
    <property type="entry name" value="HTH_AraC"/>
</dbReference>
<name>A0A6M6JFF9_9PSEU</name>
<evidence type="ECO:0000313" key="6">
    <source>
        <dbReference type="Proteomes" id="UP000505377"/>
    </source>
</evidence>
<keyword evidence="3" id="KW-0804">Transcription</keyword>
<protein>
    <submittedName>
        <fullName evidence="5">AraC family transcriptional regulator</fullName>
    </submittedName>
</protein>
<dbReference type="InterPro" id="IPR018062">
    <property type="entry name" value="HTH_AraC-typ_CS"/>
</dbReference>